<dbReference type="InterPro" id="IPR036052">
    <property type="entry name" value="TrpB-like_PALP_sf"/>
</dbReference>
<accession>A0ABY2QFH6</accession>
<protein>
    <submittedName>
        <fullName evidence="5">D-cysteine desulfhydrase</fullName>
        <ecNumber evidence="5">4.4.1.15</ecNumber>
    </submittedName>
</protein>
<evidence type="ECO:0000256" key="1">
    <source>
        <dbReference type="ARBA" id="ARBA00001933"/>
    </source>
</evidence>
<dbReference type="SUPFAM" id="SSF53686">
    <property type="entry name" value="Tryptophan synthase beta subunit-like PLP-dependent enzymes"/>
    <property type="match status" value="1"/>
</dbReference>
<evidence type="ECO:0000256" key="2">
    <source>
        <dbReference type="ARBA" id="ARBA00008639"/>
    </source>
</evidence>
<dbReference type="Gene3D" id="3.40.50.1100">
    <property type="match status" value="2"/>
</dbReference>
<dbReference type="EC" id="4.4.1.15" evidence="5"/>
<dbReference type="InterPro" id="IPR027278">
    <property type="entry name" value="ACCD_DCysDesulf"/>
</dbReference>
<feature type="domain" description="Tryptophan synthase beta chain-like PALP" evidence="4">
    <location>
        <begin position="13"/>
        <end position="318"/>
    </location>
</feature>
<dbReference type="PIRSF" id="PIRSF006278">
    <property type="entry name" value="ACCD_DCysDesulf"/>
    <property type="match status" value="1"/>
</dbReference>
<dbReference type="InterPro" id="IPR005966">
    <property type="entry name" value="D-Cys_desShydrase"/>
</dbReference>
<comment type="caution">
    <text evidence="5">The sequence shown here is derived from an EMBL/GenBank/DDBJ whole genome shotgun (WGS) entry which is preliminary data.</text>
</comment>
<evidence type="ECO:0000256" key="3">
    <source>
        <dbReference type="ARBA" id="ARBA00022898"/>
    </source>
</evidence>
<evidence type="ECO:0000313" key="6">
    <source>
        <dbReference type="Proteomes" id="UP000308038"/>
    </source>
</evidence>
<proteinExistence type="inferred from homology"/>
<dbReference type="PANTHER" id="PTHR43780:SF2">
    <property type="entry name" value="1-AMINOCYCLOPROPANE-1-CARBOXYLATE DEAMINASE-RELATED"/>
    <property type="match status" value="1"/>
</dbReference>
<gene>
    <name evidence="5" type="ORF">E5988_13530</name>
</gene>
<keyword evidence="3" id="KW-0663">Pyridoxal phosphate</keyword>
<reference evidence="5 6" key="1">
    <citation type="submission" date="2019-04" db="EMBL/GenBank/DDBJ databases">
        <title>Microbes associate with the intestines of laboratory mice.</title>
        <authorList>
            <person name="Navarre W."/>
            <person name="Wong E."/>
            <person name="Huang K.C."/>
            <person name="Tropini C."/>
            <person name="Ng K."/>
            <person name="Yu B."/>
        </authorList>
    </citation>
    <scope>NUCLEOTIDE SEQUENCE [LARGE SCALE GENOMIC DNA]</scope>
    <source>
        <strain evidence="5 6">NM83_B4-11</strain>
    </source>
</reference>
<dbReference type="NCBIfam" id="NF003031">
    <property type="entry name" value="PRK03910.1-4"/>
    <property type="match status" value="1"/>
</dbReference>
<dbReference type="Proteomes" id="UP000308038">
    <property type="component" value="Unassembled WGS sequence"/>
</dbReference>
<comment type="similarity">
    <text evidence="2">Belongs to the ACC deaminase/D-cysteine desulfhydrase family.</text>
</comment>
<evidence type="ECO:0000313" key="5">
    <source>
        <dbReference type="EMBL" id="THG38609.1"/>
    </source>
</evidence>
<keyword evidence="5" id="KW-0456">Lyase</keyword>
<name>A0ABY2QFH6_9SPHN</name>
<dbReference type="EMBL" id="SSTI01000010">
    <property type="protein sequence ID" value="THG38609.1"/>
    <property type="molecule type" value="Genomic_DNA"/>
</dbReference>
<organism evidence="5 6">
    <name type="scientific">Sphingomonas olei</name>
    <dbReference type="NCBI Taxonomy" id="1886787"/>
    <lineage>
        <taxon>Bacteria</taxon>
        <taxon>Pseudomonadati</taxon>
        <taxon>Pseudomonadota</taxon>
        <taxon>Alphaproteobacteria</taxon>
        <taxon>Sphingomonadales</taxon>
        <taxon>Sphingomonadaceae</taxon>
        <taxon>Sphingomonas</taxon>
    </lineage>
</organism>
<dbReference type="NCBIfam" id="TIGR01275">
    <property type="entry name" value="ACC_deam_rel"/>
    <property type="match status" value="1"/>
</dbReference>
<keyword evidence="6" id="KW-1185">Reference proteome</keyword>
<dbReference type="GO" id="GO:0019148">
    <property type="term" value="F:D-cysteine desulfhydrase activity"/>
    <property type="evidence" value="ECO:0007669"/>
    <property type="project" value="UniProtKB-EC"/>
</dbReference>
<dbReference type="PANTHER" id="PTHR43780">
    <property type="entry name" value="1-AMINOCYCLOPROPANE-1-CARBOXYLATE DEAMINASE-RELATED"/>
    <property type="match status" value="1"/>
</dbReference>
<dbReference type="RefSeq" id="WP_136452019.1">
    <property type="nucleotide sequence ID" value="NZ_SSTI01000010.1"/>
</dbReference>
<dbReference type="InterPro" id="IPR001926">
    <property type="entry name" value="TrpB-like_PALP"/>
</dbReference>
<evidence type="ECO:0000259" key="4">
    <source>
        <dbReference type="Pfam" id="PF00291"/>
    </source>
</evidence>
<dbReference type="Pfam" id="PF00291">
    <property type="entry name" value="PALP"/>
    <property type="match status" value="1"/>
</dbReference>
<sequence length="336" mass="35172">MNLARFARRRYTPGATPIEPMPHLTKALGGPELFIKRDDLLGLTGGGNKTRKLEFLVADALAQGADTLITVGAVQSNHCRLTLAAAVREGLKCRLVLEQRVPDSYDKTASGNNFLFDLLGVEAVTVVALGDDLQAAMEKIAADLAAEGRRGYIIPGGGSNPLGALGYVACAEEILQQSFADGVAFDRIVVASGSAGTHAGIVAGLIGNSAGIPVTGVNVRRPRAEQEANVLRLAREVAALAGVVPEITPAAIECRDEWVGPGYSLPTEEMVEAVRLFASLEGVLLDPVYTGKAAAGLIGMVRSGEIHADERVLFVHTGGSPALYAYQPLFTGDAAF</sequence>
<comment type="cofactor">
    <cofactor evidence="1">
        <name>pyridoxal 5'-phosphate</name>
        <dbReference type="ChEBI" id="CHEBI:597326"/>
    </cofactor>
</comment>